<dbReference type="RefSeq" id="WP_068901082.1">
    <property type="nucleotide sequence ID" value="NZ_JBHUIF010000013.1"/>
</dbReference>
<dbReference type="AlphaFoldDB" id="A0A1C3ELC5"/>
<keyword evidence="2" id="KW-1185">Reference proteome</keyword>
<dbReference type="EMBL" id="LYBM01000011">
    <property type="protein sequence ID" value="ODA34020.1"/>
    <property type="molecule type" value="Genomic_DNA"/>
</dbReference>
<dbReference type="STRING" id="1080227.A8L45_08215"/>
<gene>
    <name evidence="1" type="ORF">A8L45_08215</name>
</gene>
<dbReference type="Proteomes" id="UP000094936">
    <property type="component" value="Unassembled WGS sequence"/>
</dbReference>
<accession>A0A1C3ELC5</accession>
<sequence>MVDSLLPPNATPEERAIEGSTARLADIPADLAKLWRPDDCPLELLPWLAWSLSVDDWDPNWPEAQQRQVIRDAARLHRSKGTVGAVKRALANLGVTVDMLEWFEHTDDVALARIHSSEPHTFVFIAWANANPYISNRVFLNPELYAVITRAVENTKPLRSHFDFLVGARLDSGLAAGASSGGWLQSGRFSQQTKPVQVPKTISTLSAGFHLNNRRLAVARYYMVESPGVAE</sequence>
<evidence type="ECO:0000313" key="1">
    <source>
        <dbReference type="EMBL" id="ODA34020.1"/>
    </source>
</evidence>
<protein>
    <submittedName>
        <fullName evidence="1">Phage tail protein I</fullName>
    </submittedName>
</protein>
<dbReference type="InterPro" id="IPR006521">
    <property type="entry name" value="Tail_protein_I"/>
</dbReference>
<reference evidence="1 2" key="1">
    <citation type="submission" date="2016-05" db="EMBL/GenBank/DDBJ databases">
        <title>Genomic Taxonomy of the Vibrionaceae.</title>
        <authorList>
            <person name="Gomez-Gil B."/>
            <person name="Enciso-Ibarra J."/>
        </authorList>
    </citation>
    <scope>NUCLEOTIDE SEQUENCE [LARGE SCALE GENOMIC DNA]</scope>
    <source>
        <strain evidence="1 2">CAIM 1920</strain>
    </source>
</reference>
<dbReference type="Pfam" id="PF09684">
    <property type="entry name" value="Tail_P2_I"/>
    <property type="match status" value="1"/>
</dbReference>
<dbReference type="NCBIfam" id="TIGR01634">
    <property type="entry name" value="tail_P2_I"/>
    <property type="match status" value="1"/>
</dbReference>
<proteinExistence type="predicted"/>
<organism evidence="1 2">
    <name type="scientific">Veronia pacifica</name>
    <dbReference type="NCBI Taxonomy" id="1080227"/>
    <lineage>
        <taxon>Bacteria</taxon>
        <taxon>Pseudomonadati</taxon>
        <taxon>Pseudomonadota</taxon>
        <taxon>Gammaproteobacteria</taxon>
        <taxon>Vibrionales</taxon>
        <taxon>Vibrionaceae</taxon>
        <taxon>Veronia</taxon>
    </lineage>
</organism>
<name>A0A1C3ELC5_9GAMM</name>
<evidence type="ECO:0000313" key="2">
    <source>
        <dbReference type="Proteomes" id="UP000094936"/>
    </source>
</evidence>
<comment type="caution">
    <text evidence="1">The sequence shown here is derived from an EMBL/GenBank/DDBJ whole genome shotgun (WGS) entry which is preliminary data.</text>
</comment>